<proteinExistence type="predicted"/>
<gene>
    <name evidence="2" type="ORF">NKR19_g8605</name>
</gene>
<sequence length="68" mass="7559">MSLWQSYRNLPTLARLGVGGGLLAWGAIGLYLSDRAEEKFGFTPTEEDKAALDRLTPKIHAVEREQGR</sequence>
<protein>
    <submittedName>
        <fullName evidence="2">Uncharacterized protein</fullName>
    </submittedName>
</protein>
<reference evidence="2" key="1">
    <citation type="submission" date="2022-07" db="EMBL/GenBank/DDBJ databases">
        <title>Fungi with potential for degradation of polypropylene.</title>
        <authorList>
            <person name="Gostincar C."/>
        </authorList>
    </citation>
    <scope>NUCLEOTIDE SEQUENCE</scope>
    <source>
        <strain evidence="2">EXF-13287</strain>
    </source>
</reference>
<name>A0AA38RE36_9PEZI</name>
<feature type="transmembrane region" description="Helical" evidence="1">
    <location>
        <begin position="12"/>
        <end position="32"/>
    </location>
</feature>
<keyword evidence="1" id="KW-0812">Transmembrane</keyword>
<comment type="caution">
    <text evidence="2">The sequence shown here is derived from an EMBL/GenBank/DDBJ whole genome shotgun (WGS) entry which is preliminary data.</text>
</comment>
<accession>A0AA38RE36</accession>
<keyword evidence="1" id="KW-1133">Transmembrane helix</keyword>
<keyword evidence="3" id="KW-1185">Reference proteome</keyword>
<evidence type="ECO:0000313" key="3">
    <source>
        <dbReference type="Proteomes" id="UP001174691"/>
    </source>
</evidence>
<dbReference type="AlphaFoldDB" id="A0AA38RE36"/>
<evidence type="ECO:0000256" key="1">
    <source>
        <dbReference type="SAM" id="Phobius"/>
    </source>
</evidence>
<evidence type="ECO:0000313" key="2">
    <source>
        <dbReference type="EMBL" id="KAJ9134542.1"/>
    </source>
</evidence>
<dbReference type="EMBL" id="JANBVN010000180">
    <property type="protein sequence ID" value="KAJ9134542.1"/>
    <property type="molecule type" value="Genomic_DNA"/>
</dbReference>
<keyword evidence="1" id="KW-0472">Membrane</keyword>
<organism evidence="2 3">
    <name type="scientific">Coniochaeta hoffmannii</name>
    <dbReference type="NCBI Taxonomy" id="91930"/>
    <lineage>
        <taxon>Eukaryota</taxon>
        <taxon>Fungi</taxon>
        <taxon>Dikarya</taxon>
        <taxon>Ascomycota</taxon>
        <taxon>Pezizomycotina</taxon>
        <taxon>Sordariomycetes</taxon>
        <taxon>Sordariomycetidae</taxon>
        <taxon>Coniochaetales</taxon>
        <taxon>Coniochaetaceae</taxon>
        <taxon>Coniochaeta</taxon>
    </lineage>
</organism>
<dbReference type="Proteomes" id="UP001174691">
    <property type="component" value="Unassembled WGS sequence"/>
</dbReference>